<evidence type="ECO:0000313" key="4">
    <source>
        <dbReference type="EMBL" id="MDP4534971.1"/>
    </source>
</evidence>
<dbReference type="SMART" id="SM00448">
    <property type="entry name" value="REC"/>
    <property type="match status" value="1"/>
</dbReference>
<comment type="caution">
    <text evidence="4">The sequence shown here is derived from an EMBL/GenBank/DDBJ whole genome shotgun (WGS) entry which is preliminary data.</text>
</comment>
<dbReference type="CDD" id="cd00156">
    <property type="entry name" value="REC"/>
    <property type="match status" value="1"/>
</dbReference>
<sequence>MSERKILLVDDVDYTRQLLRNNIMAIYNTTNLKPRKFTFFNANKASAAMDLFSLQMPSIVFLDIELPDASGLELLKKFKALKPDCFIVMVSGVSTLENVKESIRCGAATFIVKPFTGDKILAAMQLYERYIAI</sequence>
<feature type="domain" description="Response regulatory" evidence="3">
    <location>
        <begin position="5"/>
        <end position="128"/>
    </location>
</feature>
<dbReference type="PANTHER" id="PTHR44591">
    <property type="entry name" value="STRESS RESPONSE REGULATOR PROTEIN 1"/>
    <property type="match status" value="1"/>
</dbReference>
<reference evidence="4 5" key="1">
    <citation type="submission" date="2023-08" db="EMBL/GenBank/DDBJ databases">
        <authorList>
            <person name="Joshi A."/>
            <person name="Thite S."/>
        </authorList>
    </citation>
    <scope>NUCLEOTIDE SEQUENCE [LARGE SCALE GENOMIC DNA]</scope>
    <source>
        <strain evidence="4 5">AC40</strain>
    </source>
</reference>
<dbReference type="RefSeq" id="WP_305892236.1">
    <property type="nucleotide sequence ID" value="NZ_JAUZVZ010000002.1"/>
</dbReference>
<feature type="modified residue" description="4-aspartylphosphate" evidence="2">
    <location>
        <position position="63"/>
    </location>
</feature>
<dbReference type="Pfam" id="PF00072">
    <property type="entry name" value="Response_reg"/>
    <property type="match status" value="1"/>
</dbReference>
<keyword evidence="5" id="KW-1185">Reference proteome</keyword>
<protein>
    <submittedName>
        <fullName evidence="4">Response regulator</fullName>
    </submittedName>
</protein>
<organism evidence="4 5">
    <name type="scientific">Alkalimonas collagenimarina</name>
    <dbReference type="NCBI Taxonomy" id="400390"/>
    <lineage>
        <taxon>Bacteria</taxon>
        <taxon>Pseudomonadati</taxon>
        <taxon>Pseudomonadota</taxon>
        <taxon>Gammaproteobacteria</taxon>
        <taxon>Alkalimonas</taxon>
    </lineage>
</organism>
<dbReference type="SUPFAM" id="SSF52172">
    <property type="entry name" value="CheY-like"/>
    <property type="match status" value="1"/>
</dbReference>
<dbReference type="InterPro" id="IPR050595">
    <property type="entry name" value="Bact_response_regulator"/>
</dbReference>
<dbReference type="InterPro" id="IPR011006">
    <property type="entry name" value="CheY-like_superfamily"/>
</dbReference>
<keyword evidence="1 2" id="KW-0597">Phosphoprotein</keyword>
<evidence type="ECO:0000259" key="3">
    <source>
        <dbReference type="PROSITE" id="PS50110"/>
    </source>
</evidence>
<proteinExistence type="predicted"/>
<dbReference type="PROSITE" id="PS50110">
    <property type="entry name" value="RESPONSE_REGULATORY"/>
    <property type="match status" value="1"/>
</dbReference>
<evidence type="ECO:0000256" key="1">
    <source>
        <dbReference type="ARBA" id="ARBA00022553"/>
    </source>
</evidence>
<gene>
    <name evidence="4" type="ORF">Q3O60_02060</name>
</gene>
<dbReference type="InterPro" id="IPR001789">
    <property type="entry name" value="Sig_transdc_resp-reg_receiver"/>
</dbReference>
<evidence type="ECO:0000313" key="5">
    <source>
        <dbReference type="Proteomes" id="UP001231616"/>
    </source>
</evidence>
<dbReference type="Gene3D" id="3.40.50.2300">
    <property type="match status" value="1"/>
</dbReference>
<evidence type="ECO:0000256" key="2">
    <source>
        <dbReference type="PROSITE-ProRule" id="PRU00169"/>
    </source>
</evidence>
<dbReference type="EMBL" id="JAUZVZ010000002">
    <property type="protein sequence ID" value="MDP4534971.1"/>
    <property type="molecule type" value="Genomic_DNA"/>
</dbReference>
<name>A0ABT9GVB3_9GAMM</name>
<dbReference type="Proteomes" id="UP001231616">
    <property type="component" value="Unassembled WGS sequence"/>
</dbReference>
<dbReference type="PANTHER" id="PTHR44591:SF3">
    <property type="entry name" value="RESPONSE REGULATORY DOMAIN-CONTAINING PROTEIN"/>
    <property type="match status" value="1"/>
</dbReference>
<accession>A0ABT9GVB3</accession>